<evidence type="ECO:0000256" key="2">
    <source>
        <dbReference type="SAM" id="SignalP"/>
    </source>
</evidence>
<keyword evidence="1" id="KW-0812">Transmembrane</keyword>
<name>A0A6L5BCR1_APIGR</name>
<reference evidence="3" key="1">
    <citation type="submission" date="2020-01" db="EMBL/GenBank/DDBJ databases">
        <title>The Celery Genome Sequence Reveals Sequential Paleo-tetraploidization, Resistance Gene Elimination, Karyotype Evolution, and Functional Innovation in Apiales.</title>
        <authorList>
            <person name="Song X."/>
        </authorList>
    </citation>
    <scope>NUCLEOTIDE SEQUENCE</scope>
    <source>
        <tissue evidence="3">Leaf</tissue>
    </source>
</reference>
<comment type="caution">
    <text evidence="3">The sequence shown here is derived from an EMBL/GenBank/DDBJ whole genome shotgun (WGS) entry which is preliminary data.</text>
</comment>
<sequence>MAYTTCFISVAILFLFLQTCWCDTNDGFNLAPLFSPIFDQNSFDGDYLGALGTDCSNLGISILKPPASSPPPTLSDKSSNQGAVYHNCNVFLVLLSLFTLHLSINNKQNYVISI</sequence>
<feature type="transmembrane region" description="Helical" evidence="1">
    <location>
        <begin position="84"/>
        <end position="104"/>
    </location>
</feature>
<keyword evidence="4" id="KW-1185">Reference proteome</keyword>
<organism evidence="3 4">
    <name type="scientific">Apium graveolens</name>
    <name type="common">Celery</name>
    <dbReference type="NCBI Taxonomy" id="4045"/>
    <lineage>
        <taxon>Eukaryota</taxon>
        <taxon>Viridiplantae</taxon>
        <taxon>Streptophyta</taxon>
        <taxon>Embryophyta</taxon>
        <taxon>Tracheophyta</taxon>
        <taxon>Spermatophyta</taxon>
        <taxon>Magnoliopsida</taxon>
        <taxon>eudicotyledons</taxon>
        <taxon>Gunneridae</taxon>
        <taxon>Pentapetalae</taxon>
        <taxon>asterids</taxon>
        <taxon>campanulids</taxon>
        <taxon>Apiales</taxon>
        <taxon>Apiaceae</taxon>
        <taxon>Apioideae</taxon>
        <taxon>apioid superclade</taxon>
        <taxon>Apieae</taxon>
        <taxon>Apium</taxon>
    </lineage>
</organism>
<evidence type="ECO:0008006" key="5">
    <source>
        <dbReference type="Google" id="ProtNLM"/>
    </source>
</evidence>
<keyword evidence="1" id="KW-1133">Transmembrane helix</keyword>
<evidence type="ECO:0000313" key="4">
    <source>
        <dbReference type="Proteomes" id="UP000593563"/>
    </source>
</evidence>
<keyword evidence="2" id="KW-0732">Signal</keyword>
<dbReference type="EMBL" id="WRXP01000722">
    <property type="protein sequence ID" value="KAF1002627.1"/>
    <property type="molecule type" value="Genomic_DNA"/>
</dbReference>
<dbReference type="AlphaFoldDB" id="A0A6L5BCR1"/>
<accession>A0A6L5BCR1</accession>
<evidence type="ECO:0000256" key="1">
    <source>
        <dbReference type="SAM" id="Phobius"/>
    </source>
</evidence>
<gene>
    <name evidence="3" type="ORF">AG4045_018510</name>
</gene>
<feature type="signal peptide" evidence="2">
    <location>
        <begin position="1"/>
        <end position="22"/>
    </location>
</feature>
<proteinExistence type="predicted"/>
<feature type="chain" id="PRO_5027102421" description="Legume lectin domain-containing protein" evidence="2">
    <location>
        <begin position="23"/>
        <end position="114"/>
    </location>
</feature>
<keyword evidence="1" id="KW-0472">Membrane</keyword>
<dbReference type="Proteomes" id="UP000593563">
    <property type="component" value="Unassembled WGS sequence"/>
</dbReference>
<protein>
    <recommendedName>
        <fullName evidence="5">Legume lectin domain-containing protein</fullName>
    </recommendedName>
</protein>
<evidence type="ECO:0000313" key="3">
    <source>
        <dbReference type="EMBL" id="KAF1002627.1"/>
    </source>
</evidence>